<dbReference type="InterPro" id="IPR030972">
    <property type="entry name" value="UrcA_uranyl"/>
</dbReference>
<gene>
    <name evidence="2" type="ORF">HMF7854_03080</name>
</gene>
<name>A0A3R9YL08_9SPHN</name>
<proteinExistence type="predicted"/>
<reference evidence="2 3" key="1">
    <citation type="submission" date="2018-12" db="EMBL/GenBank/DDBJ databases">
        <title>Sphingomonas sp. HMF7854 Genome sequencing and assembly.</title>
        <authorList>
            <person name="Cha I."/>
            <person name="Kang H."/>
            <person name="Kim H."/>
            <person name="Kang J."/>
            <person name="Joh K."/>
        </authorList>
    </citation>
    <scope>NUCLEOTIDE SEQUENCE [LARGE SCALE GENOMIC DNA]</scope>
    <source>
        <strain evidence="2 3">HMF7854</strain>
    </source>
</reference>
<evidence type="ECO:0000313" key="3">
    <source>
        <dbReference type="Proteomes" id="UP000274661"/>
    </source>
</evidence>
<dbReference type="EMBL" id="RWJF01000001">
    <property type="protein sequence ID" value="RST29919.1"/>
    <property type="molecule type" value="Genomic_DNA"/>
</dbReference>
<organism evidence="2 3">
    <name type="scientific">Sphingomonas ginkgonis</name>
    <dbReference type="NCBI Taxonomy" id="2315330"/>
    <lineage>
        <taxon>Bacteria</taxon>
        <taxon>Pseudomonadati</taxon>
        <taxon>Pseudomonadota</taxon>
        <taxon>Alphaproteobacteria</taxon>
        <taxon>Sphingomonadales</taxon>
        <taxon>Sphingomonadaceae</taxon>
        <taxon>Sphingomonas</taxon>
    </lineage>
</organism>
<dbReference type="AlphaFoldDB" id="A0A3R9YL08"/>
<protein>
    <submittedName>
        <fullName evidence="2">UrcA family protein</fullName>
    </submittedName>
</protein>
<dbReference type="OrthoDB" id="7450905at2"/>
<dbReference type="NCBIfam" id="TIGR04433">
    <property type="entry name" value="UrcA_uranyl"/>
    <property type="match status" value="1"/>
</dbReference>
<evidence type="ECO:0000313" key="2">
    <source>
        <dbReference type="EMBL" id="RST29919.1"/>
    </source>
</evidence>
<sequence length="156" mass="16500">MRRSVLPKSPCDSPPESSFLKPSRQEGRMSRTFMISAAILTALAASPSLARGPVVVTAEPDRVVRHISYADLNLAVPAGERVLQARVRGGIRGLCDEIVPGGTTDLNSILGRKDCSRDAWEQADPQIAAAIQRAREIASTGTSTIAASAIVISLGH</sequence>
<evidence type="ECO:0000256" key="1">
    <source>
        <dbReference type="SAM" id="MobiDB-lite"/>
    </source>
</evidence>
<feature type="region of interest" description="Disordered" evidence="1">
    <location>
        <begin position="1"/>
        <end position="25"/>
    </location>
</feature>
<comment type="caution">
    <text evidence="2">The sequence shown here is derived from an EMBL/GenBank/DDBJ whole genome shotgun (WGS) entry which is preliminary data.</text>
</comment>
<accession>A0A3R9YL08</accession>
<keyword evidence="3" id="KW-1185">Reference proteome</keyword>
<dbReference type="Proteomes" id="UP000274661">
    <property type="component" value="Unassembled WGS sequence"/>
</dbReference>